<organism evidence="8 9">
    <name type="scientific">Chlorella sorokiniana</name>
    <name type="common">Freshwater green alga</name>
    <dbReference type="NCBI Taxonomy" id="3076"/>
    <lineage>
        <taxon>Eukaryota</taxon>
        <taxon>Viridiplantae</taxon>
        <taxon>Chlorophyta</taxon>
        <taxon>core chlorophytes</taxon>
        <taxon>Trebouxiophyceae</taxon>
        <taxon>Chlorellales</taxon>
        <taxon>Chlorellaceae</taxon>
        <taxon>Chlorella clade</taxon>
        <taxon>Chlorella</taxon>
    </lineage>
</organism>
<dbReference type="CDD" id="cd17330">
    <property type="entry name" value="MFS_SLC46_TetA_like"/>
    <property type="match status" value="1"/>
</dbReference>
<dbReference type="PRINTS" id="PR01035">
    <property type="entry name" value="TCRTETA"/>
</dbReference>
<dbReference type="SUPFAM" id="SSF103473">
    <property type="entry name" value="MFS general substrate transporter"/>
    <property type="match status" value="1"/>
</dbReference>
<dbReference type="InterPro" id="IPR006204">
    <property type="entry name" value="GHMP_kinase_N_dom"/>
</dbReference>
<dbReference type="STRING" id="3076.A0A2P6TWZ7"/>
<feature type="transmembrane region" description="Helical" evidence="6">
    <location>
        <begin position="556"/>
        <end position="577"/>
    </location>
</feature>
<dbReference type="SUPFAM" id="SSF54211">
    <property type="entry name" value="Ribosomal protein S5 domain 2-like"/>
    <property type="match status" value="1"/>
</dbReference>
<feature type="transmembrane region" description="Helical" evidence="6">
    <location>
        <begin position="344"/>
        <end position="363"/>
    </location>
</feature>
<feature type="domain" description="Major facilitator superfamily (MFS) profile" evidence="7">
    <location>
        <begin position="293"/>
        <end position="752"/>
    </location>
</feature>
<reference evidence="8 9" key="1">
    <citation type="journal article" date="2018" name="Plant J.">
        <title>Genome sequences of Chlorella sorokiniana UTEX 1602 and Micractinium conductrix SAG 241.80: implications to maltose excretion by a green alga.</title>
        <authorList>
            <person name="Arriola M.B."/>
            <person name="Velmurugan N."/>
            <person name="Zhang Y."/>
            <person name="Plunkett M.H."/>
            <person name="Hondzo H."/>
            <person name="Barney B.M."/>
        </authorList>
    </citation>
    <scope>NUCLEOTIDE SEQUENCE [LARGE SCALE GENOMIC DNA]</scope>
    <source>
        <strain evidence="9">UTEX 1602</strain>
    </source>
</reference>
<dbReference type="Pfam" id="PF07690">
    <property type="entry name" value="MFS_1"/>
    <property type="match status" value="1"/>
</dbReference>
<dbReference type="GO" id="GO:0016301">
    <property type="term" value="F:kinase activity"/>
    <property type="evidence" value="ECO:0007669"/>
    <property type="project" value="UniProtKB-KW"/>
</dbReference>
<dbReference type="PROSITE" id="PS50850">
    <property type="entry name" value="MFS"/>
    <property type="match status" value="1"/>
</dbReference>
<feature type="transmembrane region" description="Helical" evidence="6">
    <location>
        <begin position="375"/>
        <end position="394"/>
    </location>
</feature>
<proteinExistence type="predicted"/>
<keyword evidence="4 6" id="KW-0472">Membrane</keyword>
<evidence type="ECO:0000313" key="9">
    <source>
        <dbReference type="Proteomes" id="UP000239899"/>
    </source>
</evidence>
<evidence type="ECO:0000313" key="8">
    <source>
        <dbReference type="EMBL" id="PRW58586.1"/>
    </source>
</evidence>
<evidence type="ECO:0000256" key="1">
    <source>
        <dbReference type="ARBA" id="ARBA00004141"/>
    </source>
</evidence>
<sequence>MSTRTEADGTITSRVYSRIGLLGNPSDGFEGACLSLSLANWWAEVTLTPSATLAFMPNPECDPLEFQSPAAFVGHIRGCGFYGGIRLLQAMALRFFEHCRQHGISLPPGAPNFKLSYSTTIPRQRGLSGSSAIATAALNCLLRHYGLEAAIPPADRPQLVLAAEAELGIAAGLQDRVVQVYGGLVHMDFSTDTPFKRGQGRYTAAAPPGKDSGSVHARVKQLWLAGDPATRDAMRQIATLVPAGRMALDQQKWHVLAALMSRNFQLRRQLYGDAVVGPQNLAMVALAESVGAAVARRLFPLYLTHINQGILVTMPFVLAVYMVRDWEAAASGGAPVSEQAVGRATGFLAAVFCFAQLLTSFAWGIVSDRIGRKPVLVVGNVSCVASAVWFGLAGSYWEAVAARALGGALNAIILVEKAMIGEGLPSRADQATAFGLMSLCWGLGSLAGPVIGSLSSPCGASAGQGASPLCGEHGLLAARPYFLPCLVAGLLSAVATVLTVTHLDETLPSLRARTGGSGSGSAARAADLEAADEEPGAGGQAAEAPWYRQRACITTLAGYGLIAFLFNVMEEVLPIFASAAVAQGGLGLTPAQLAPSLSFGGIVLCVYALKGFPWLMRRVGVVRALRLGLWLAAPMALSIPACSLFGGSLAPTQVALFLAMGFKAVAGTSAFTACLILVNAAAPKHALGSVNGVGQTLASGVRGLGPALGGLMWGWSLSLAPPGSWLPHQYLPFGLMGLLALATDFVVGARRPARRRRANLLLGDALPSPDRLLTDRGSYIAYLESQLERVSAACLTVTSFDERLEQAVSAIRCLEEKTLNLARLVAVTQQFAEQQEAAQRESAAEVLRRLCSVEARLEELEEPPRAAAWEAKLRAVSAQVDAKLAEVGAASEAGLAEAAGRLQAALEEGCHTAHLALEKRMGEAAAARSGNSSMQAELKSGMEQQGNKLTALRQEVKGELTALRQEVKGELTALRQELRQDRLYSLALLCAWGTAMCLLAKRQ</sequence>
<dbReference type="UniPathway" id="UPA00057">
    <property type="reaction ID" value="UER00098"/>
</dbReference>
<dbReference type="InterPro" id="IPR020846">
    <property type="entry name" value="MFS_dom"/>
</dbReference>
<evidence type="ECO:0000256" key="3">
    <source>
        <dbReference type="ARBA" id="ARBA00022989"/>
    </source>
</evidence>
<comment type="subcellular location">
    <subcellularLocation>
        <location evidence="1">Membrane</location>
        <topology evidence="1">Multi-pass membrane protein</topology>
    </subcellularLocation>
</comment>
<evidence type="ECO:0000256" key="6">
    <source>
        <dbReference type="SAM" id="Phobius"/>
    </source>
</evidence>
<dbReference type="GO" id="GO:0016020">
    <property type="term" value="C:membrane"/>
    <property type="evidence" value="ECO:0007669"/>
    <property type="project" value="UniProtKB-SubCell"/>
</dbReference>
<dbReference type="GO" id="GO:0019287">
    <property type="term" value="P:isopentenyl diphosphate biosynthetic process, mevalonate pathway"/>
    <property type="evidence" value="ECO:0007669"/>
    <property type="project" value="UniProtKB-UniPathway"/>
</dbReference>
<dbReference type="InterPro" id="IPR001958">
    <property type="entry name" value="Tet-R_TetA/multi-R_MdtG-like"/>
</dbReference>
<feature type="transmembrane region" description="Helical" evidence="6">
    <location>
        <begin position="699"/>
        <end position="718"/>
    </location>
</feature>
<dbReference type="GO" id="GO:0005524">
    <property type="term" value="F:ATP binding"/>
    <property type="evidence" value="ECO:0007669"/>
    <property type="project" value="InterPro"/>
</dbReference>
<protein>
    <submittedName>
        <fullName evidence="8">Glucuronokinase 1 isoform B</fullName>
    </submittedName>
</protein>
<evidence type="ECO:0000259" key="7">
    <source>
        <dbReference type="PROSITE" id="PS50850"/>
    </source>
</evidence>
<gene>
    <name evidence="8" type="ORF">C2E21_2957</name>
</gene>
<dbReference type="PANTHER" id="PTHR38710:SF1">
    <property type="entry name" value="WITH PUTATIVE URIDYL PYROPHOSPHORYLASE-RELATED"/>
    <property type="match status" value="1"/>
</dbReference>
<dbReference type="InterPro" id="IPR053034">
    <property type="entry name" value="Glucuronokinase-like"/>
</dbReference>
<evidence type="ECO:0000256" key="2">
    <source>
        <dbReference type="ARBA" id="ARBA00022692"/>
    </source>
</evidence>
<dbReference type="InterPro" id="IPR011701">
    <property type="entry name" value="MFS"/>
</dbReference>
<dbReference type="InterPro" id="IPR020568">
    <property type="entry name" value="Ribosomal_Su5_D2-typ_SF"/>
</dbReference>
<feature type="transmembrane region" description="Helical" evidence="6">
    <location>
        <begin position="730"/>
        <end position="747"/>
    </location>
</feature>
<dbReference type="Gene3D" id="3.30.230.10">
    <property type="match status" value="1"/>
</dbReference>
<keyword evidence="3 6" id="KW-1133">Transmembrane helix</keyword>
<dbReference type="InterPro" id="IPR014721">
    <property type="entry name" value="Ribsml_uS5_D2-typ_fold_subgr"/>
</dbReference>
<evidence type="ECO:0000256" key="4">
    <source>
        <dbReference type="ARBA" id="ARBA00023136"/>
    </source>
</evidence>
<feature type="transmembrane region" description="Helical" evidence="6">
    <location>
        <begin position="655"/>
        <end position="678"/>
    </location>
</feature>
<evidence type="ECO:0000256" key="5">
    <source>
        <dbReference type="SAM" id="MobiDB-lite"/>
    </source>
</evidence>
<dbReference type="GO" id="GO:0022857">
    <property type="term" value="F:transmembrane transporter activity"/>
    <property type="evidence" value="ECO:0007669"/>
    <property type="project" value="InterPro"/>
</dbReference>
<dbReference type="AlphaFoldDB" id="A0A2P6TWZ7"/>
<feature type="transmembrane region" description="Helical" evidence="6">
    <location>
        <begin position="306"/>
        <end position="324"/>
    </location>
</feature>
<keyword evidence="2 6" id="KW-0812">Transmembrane</keyword>
<dbReference type="Pfam" id="PF00288">
    <property type="entry name" value="GHMP_kinases_N"/>
    <property type="match status" value="1"/>
</dbReference>
<feature type="transmembrane region" description="Helical" evidence="6">
    <location>
        <begin position="481"/>
        <end position="503"/>
    </location>
</feature>
<dbReference type="EMBL" id="LHPG02000005">
    <property type="protein sequence ID" value="PRW58586.1"/>
    <property type="molecule type" value="Genomic_DNA"/>
</dbReference>
<dbReference type="Gene3D" id="1.20.1250.20">
    <property type="entry name" value="MFS general substrate transporter like domains"/>
    <property type="match status" value="1"/>
</dbReference>
<feature type="transmembrane region" description="Helical" evidence="6">
    <location>
        <begin position="597"/>
        <end position="615"/>
    </location>
</feature>
<accession>A0A2P6TWZ7</accession>
<name>A0A2P6TWZ7_CHLSO</name>
<dbReference type="PANTHER" id="PTHR38710">
    <property type="entry name" value="WITH PUTATIVE URIDYL PYROPHOSPHORYLASE-RELATED"/>
    <property type="match status" value="1"/>
</dbReference>
<dbReference type="Proteomes" id="UP000239899">
    <property type="component" value="Unassembled WGS sequence"/>
</dbReference>
<feature type="transmembrane region" description="Helical" evidence="6">
    <location>
        <begin position="627"/>
        <end position="649"/>
    </location>
</feature>
<dbReference type="OrthoDB" id="10262656at2759"/>
<dbReference type="InterPro" id="IPR036259">
    <property type="entry name" value="MFS_trans_sf"/>
</dbReference>
<keyword evidence="9" id="KW-1185">Reference proteome</keyword>
<feature type="region of interest" description="Disordered" evidence="5">
    <location>
        <begin position="511"/>
        <end position="539"/>
    </location>
</feature>
<comment type="caution">
    <text evidence="8">The sequence shown here is derived from an EMBL/GenBank/DDBJ whole genome shotgun (WGS) entry which is preliminary data.</text>
</comment>